<dbReference type="Proteomes" id="UP000034410">
    <property type="component" value="Chromosome"/>
</dbReference>
<dbReference type="Gene3D" id="1.10.10.10">
    <property type="entry name" value="Winged helix-like DNA-binding domain superfamily/Winged helix DNA-binding domain"/>
    <property type="match status" value="1"/>
</dbReference>
<dbReference type="GO" id="GO:0006355">
    <property type="term" value="P:regulation of DNA-templated transcription"/>
    <property type="evidence" value="ECO:0007669"/>
    <property type="project" value="InterPro"/>
</dbReference>
<evidence type="ECO:0000256" key="3">
    <source>
        <dbReference type="PROSITE-ProRule" id="PRU00169"/>
    </source>
</evidence>
<gene>
    <name evidence="6" type="ORF">AAY24_16930</name>
</gene>
<dbReference type="PROSITE" id="PS50110">
    <property type="entry name" value="RESPONSE_REGULATORY"/>
    <property type="match status" value="1"/>
</dbReference>
<keyword evidence="2" id="KW-0238">DNA-binding</keyword>
<protein>
    <recommendedName>
        <fullName evidence="8">Response regulator transcription factor</fullName>
    </recommendedName>
</protein>
<evidence type="ECO:0008006" key="8">
    <source>
        <dbReference type="Google" id="ProtNLM"/>
    </source>
</evidence>
<dbReference type="SUPFAM" id="SSF46894">
    <property type="entry name" value="C-terminal effector domain of the bipartite response regulators"/>
    <property type="match status" value="1"/>
</dbReference>
<reference evidence="6 7" key="1">
    <citation type="journal article" date="2015" name="Genome Announc.">
        <title>Complete Genome Sequence of Sedimenticola thiotaurini Strain SIP-G1, a Polyphosphate- and Polyhydroxyalkanoate-Accumulating Sulfur-Oxidizing Gammaproteobacterium Isolated from Salt Marsh Sediments.</title>
        <authorList>
            <person name="Flood B.E."/>
            <person name="Jones D.S."/>
            <person name="Bailey J.V."/>
        </authorList>
    </citation>
    <scope>NUCLEOTIDE SEQUENCE [LARGE SCALE GENOMIC DNA]</scope>
    <source>
        <strain evidence="6 7">SIP-G1</strain>
    </source>
</reference>
<feature type="domain" description="Response regulatory" evidence="5">
    <location>
        <begin position="5"/>
        <end position="120"/>
    </location>
</feature>
<dbReference type="CDD" id="cd06170">
    <property type="entry name" value="LuxR_C_like"/>
    <property type="match status" value="1"/>
</dbReference>
<dbReference type="InterPro" id="IPR001789">
    <property type="entry name" value="Sig_transdc_resp-reg_receiver"/>
</dbReference>
<dbReference type="Gene3D" id="3.40.50.2300">
    <property type="match status" value="1"/>
</dbReference>
<dbReference type="SMART" id="SM00421">
    <property type="entry name" value="HTH_LUXR"/>
    <property type="match status" value="1"/>
</dbReference>
<dbReference type="InterPro" id="IPR011006">
    <property type="entry name" value="CheY-like_superfamily"/>
</dbReference>
<dbReference type="PANTHER" id="PTHR45566:SF2">
    <property type="entry name" value="NARL SUBFAMILY"/>
    <property type="match status" value="1"/>
</dbReference>
<feature type="domain" description="HTH luxR-type" evidence="4">
    <location>
        <begin position="137"/>
        <end position="202"/>
    </location>
</feature>
<dbReference type="AlphaFoldDB" id="A0A0F7K1J1"/>
<dbReference type="PANTHER" id="PTHR45566">
    <property type="entry name" value="HTH-TYPE TRANSCRIPTIONAL REGULATOR YHJB-RELATED"/>
    <property type="match status" value="1"/>
</dbReference>
<dbReference type="PROSITE" id="PS50043">
    <property type="entry name" value="HTH_LUXR_2"/>
    <property type="match status" value="1"/>
</dbReference>
<evidence type="ECO:0000256" key="2">
    <source>
        <dbReference type="ARBA" id="ARBA00023125"/>
    </source>
</evidence>
<evidence type="ECO:0000313" key="7">
    <source>
        <dbReference type="Proteomes" id="UP000034410"/>
    </source>
</evidence>
<evidence type="ECO:0000259" key="5">
    <source>
        <dbReference type="PROSITE" id="PS50110"/>
    </source>
</evidence>
<dbReference type="GO" id="GO:0000160">
    <property type="term" value="P:phosphorelay signal transduction system"/>
    <property type="evidence" value="ECO:0007669"/>
    <property type="project" value="InterPro"/>
</dbReference>
<dbReference type="OrthoDB" id="9796655at2"/>
<dbReference type="InterPro" id="IPR016032">
    <property type="entry name" value="Sig_transdc_resp-reg_C-effctor"/>
</dbReference>
<organism evidence="6 7">
    <name type="scientific">Sedimenticola thiotaurini</name>
    <dbReference type="NCBI Taxonomy" id="1543721"/>
    <lineage>
        <taxon>Bacteria</taxon>
        <taxon>Pseudomonadati</taxon>
        <taxon>Pseudomonadota</taxon>
        <taxon>Gammaproteobacteria</taxon>
        <taxon>Chromatiales</taxon>
        <taxon>Sedimenticolaceae</taxon>
        <taxon>Sedimenticola</taxon>
    </lineage>
</organism>
<accession>A0A0F7K1J1</accession>
<feature type="modified residue" description="4-aspartylphosphate" evidence="3">
    <location>
        <position position="55"/>
    </location>
</feature>
<name>A0A0F7K1J1_9GAMM</name>
<evidence type="ECO:0000256" key="1">
    <source>
        <dbReference type="ARBA" id="ARBA00022553"/>
    </source>
</evidence>
<dbReference type="GO" id="GO:0003677">
    <property type="term" value="F:DNA binding"/>
    <property type="evidence" value="ECO:0007669"/>
    <property type="project" value="UniProtKB-KW"/>
</dbReference>
<dbReference type="PRINTS" id="PR00038">
    <property type="entry name" value="HTHLUXR"/>
</dbReference>
<dbReference type="EMBL" id="CP011412">
    <property type="protein sequence ID" value="AKH21747.1"/>
    <property type="molecule type" value="Genomic_DNA"/>
</dbReference>
<dbReference type="InterPro" id="IPR051015">
    <property type="entry name" value="EvgA-like"/>
</dbReference>
<proteinExistence type="predicted"/>
<keyword evidence="1 3" id="KW-0597">Phosphoprotein</keyword>
<dbReference type="InterPro" id="IPR036388">
    <property type="entry name" value="WH-like_DNA-bd_sf"/>
</dbReference>
<evidence type="ECO:0000259" key="4">
    <source>
        <dbReference type="PROSITE" id="PS50043"/>
    </source>
</evidence>
<dbReference type="RefSeq" id="WP_046860668.1">
    <property type="nucleotide sequence ID" value="NZ_CP011412.1"/>
</dbReference>
<dbReference type="KEGG" id="seds:AAY24_16930"/>
<dbReference type="InterPro" id="IPR058245">
    <property type="entry name" value="NreC/VraR/RcsB-like_REC"/>
</dbReference>
<sequence length="205" mass="22613">MPPFTILLIDDHAMFRAGLRVLLEGRLPGVRMLEAASIDDAERLRIAAPDLLLLDIQLQEGSGLDGISAFRQRWPGIVVAVLSAWHTPRNISQALAQGVRAFIPKTAPADAVIELVEQLYQTATGSKTSARENSQQPHLQRLDLTPRQCDVLDLLCRGLSNKGIGRRLGLSENTIRWHVQNLLKLLRVSSRSEAVFVARSLGLTD</sequence>
<dbReference type="SUPFAM" id="SSF52172">
    <property type="entry name" value="CheY-like"/>
    <property type="match status" value="1"/>
</dbReference>
<evidence type="ECO:0000313" key="6">
    <source>
        <dbReference type="EMBL" id="AKH21747.1"/>
    </source>
</evidence>
<keyword evidence="7" id="KW-1185">Reference proteome</keyword>
<dbReference type="Pfam" id="PF00196">
    <property type="entry name" value="GerE"/>
    <property type="match status" value="1"/>
</dbReference>
<dbReference type="CDD" id="cd17535">
    <property type="entry name" value="REC_NarL-like"/>
    <property type="match status" value="1"/>
</dbReference>
<dbReference type="SMART" id="SM00448">
    <property type="entry name" value="REC"/>
    <property type="match status" value="1"/>
</dbReference>
<dbReference type="InterPro" id="IPR000792">
    <property type="entry name" value="Tscrpt_reg_LuxR_C"/>
</dbReference>
<dbReference type="Pfam" id="PF00072">
    <property type="entry name" value="Response_reg"/>
    <property type="match status" value="1"/>
</dbReference>